<name>A0AAQ2ISK0_PSEO7</name>
<dbReference type="PANTHER" id="PTHR35149">
    <property type="entry name" value="SLL5132 PROTEIN"/>
    <property type="match status" value="1"/>
</dbReference>
<evidence type="ECO:0000313" key="3">
    <source>
        <dbReference type="EMBL" id="TMN77127.1"/>
    </source>
</evidence>
<sequence length="561" mass="65719">MAKQFMLMEPKNENFNELIGGSSKYLVPRFQRDYAWDVEQWEDLWNDLTNTDANEGFHYMGYIVLQAKEQYQYEVIDGQQRLVTLSLIVLAAMKAIQNMIDKGEDEADNKERLAEITKKFVGDKNFVSLKVVSKLELNRNNNRYFQKICSSLEAPNSRGITSTNKLLRKCFDFFSRKHFGDNGEEIAQFIVDFSSSMVFTKIIVQDDLNAYKVFETLNARGVQLSTPDLLKNYLFSIVTKDENFDEEELDELDERWSEIIIQLGESNVADFVRYHHNSQRKMVTKKELFSSMRKAVTQPKEAYAYLTELIEYAPIYASLISPSDSWWGDQPLEYKEAIHYLSGIRLFNIKQPLAILLPAFKHFSPDEFVKAVKYIYVLSIRYNVICHLSPSEQESVYNQIAIKVSNKEYSRASHIKNSEEFKRLYPDDNSFFNAFEFHRMPSRQTAKKIRFLLAEIENYLGFHCDYNKTTLEHICPYNPGEQWVSYFGDGINDVKDRLGNMLLMDRDDLKRADFNAKKAAYKQSQYLLASKVTEYNDWNLESVNEQQRWISEQAVKTWQVK</sequence>
<feature type="domain" description="GmrSD restriction endonucleases N-terminal" evidence="1">
    <location>
        <begin position="17"/>
        <end position="235"/>
    </location>
</feature>
<dbReference type="InterPro" id="IPR004919">
    <property type="entry name" value="GmrSD_N"/>
</dbReference>
<reference evidence="3 4" key="1">
    <citation type="submission" date="2017-12" db="EMBL/GenBank/DDBJ databases">
        <authorList>
            <person name="Paulsen S."/>
            <person name="Gram L.K."/>
        </authorList>
    </citation>
    <scope>NUCLEOTIDE SEQUENCE [LARGE SCALE GENOMIC DNA]</scope>
    <source>
        <strain evidence="3 4">S1607</strain>
    </source>
</reference>
<accession>A0AAQ2ISK0</accession>
<dbReference type="RefSeq" id="WP_045964204.1">
    <property type="nucleotide sequence ID" value="NZ_JXXW01000032.1"/>
</dbReference>
<dbReference type="PANTHER" id="PTHR35149:SF2">
    <property type="entry name" value="DUF262 DOMAIN-CONTAINING PROTEIN"/>
    <property type="match status" value="1"/>
</dbReference>
<dbReference type="Proteomes" id="UP000305423">
    <property type="component" value="Unassembled WGS sequence"/>
</dbReference>
<dbReference type="Pfam" id="PF03235">
    <property type="entry name" value="GmrSD_N"/>
    <property type="match status" value="1"/>
</dbReference>
<reference evidence="4" key="2">
    <citation type="submission" date="2019-06" db="EMBL/GenBank/DDBJ databases">
        <title>Co-occurence of chitin degradation, pigmentation and bioactivity in marine Pseudoalteromonas.</title>
        <authorList>
            <person name="Sonnenschein E.C."/>
            <person name="Bech P.K."/>
        </authorList>
    </citation>
    <scope>NUCLEOTIDE SEQUENCE [LARGE SCALE GENOMIC DNA]</scope>
    <source>
        <strain evidence="4">S1607</strain>
    </source>
</reference>
<gene>
    <name evidence="3" type="ORF">CWB74_11025</name>
</gene>
<dbReference type="InterPro" id="IPR011089">
    <property type="entry name" value="GmrSD_C"/>
</dbReference>
<evidence type="ECO:0000259" key="2">
    <source>
        <dbReference type="Pfam" id="PF07510"/>
    </source>
</evidence>
<dbReference type="EMBL" id="PNEL01000026">
    <property type="protein sequence ID" value="TMN77127.1"/>
    <property type="molecule type" value="Genomic_DNA"/>
</dbReference>
<proteinExistence type="predicted"/>
<feature type="domain" description="GmrSD restriction endonucleases C-terminal" evidence="2">
    <location>
        <begin position="425"/>
        <end position="552"/>
    </location>
</feature>
<protein>
    <submittedName>
        <fullName evidence="3">DUF262 domain-containing protein</fullName>
    </submittedName>
</protein>
<organism evidence="3 4">
    <name type="scientific">Pseudoalteromonas piscicida</name>
    <dbReference type="NCBI Taxonomy" id="43662"/>
    <lineage>
        <taxon>Bacteria</taxon>
        <taxon>Pseudomonadati</taxon>
        <taxon>Pseudomonadota</taxon>
        <taxon>Gammaproteobacteria</taxon>
        <taxon>Alteromonadales</taxon>
        <taxon>Pseudoalteromonadaceae</taxon>
        <taxon>Pseudoalteromonas</taxon>
    </lineage>
</organism>
<evidence type="ECO:0000313" key="4">
    <source>
        <dbReference type="Proteomes" id="UP000305423"/>
    </source>
</evidence>
<dbReference type="Pfam" id="PF07510">
    <property type="entry name" value="GmrSD_C"/>
    <property type="match status" value="1"/>
</dbReference>
<comment type="caution">
    <text evidence="3">The sequence shown here is derived from an EMBL/GenBank/DDBJ whole genome shotgun (WGS) entry which is preliminary data.</text>
</comment>
<evidence type="ECO:0000259" key="1">
    <source>
        <dbReference type="Pfam" id="PF03235"/>
    </source>
</evidence>
<dbReference type="AlphaFoldDB" id="A0AAQ2ISK0"/>